<accession>A0ABU7X669</accession>
<protein>
    <submittedName>
        <fullName evidence="2">Uncharacterized protein</fullName>
    </submittedName>
</protein>
<evidence type="ECO:0000256" key="1">
    <source>
        <dbReference type="SAM" id="MobiDB-lite"/>
    </source>
</evidence>
<dbReference type="Proteomes" id="UP001348265">
    <property type="component" value="Unassembled WGS sequence"/>
</dbReference>
<comment type="caution">
    <text evidence="2">The sequence shown here is derived from an EMBL/GenBank/DDBJ whole genome shotgun (WGS) entry which is preliminary data.</text>
</comment>
<sequence>MVSQGRAATAAISCPGAGAWATTPPVSYGRRHAASNPGSTPPAAEAERRLAAHRTGPEGAFLTGNSNRTWLLLDHGWNTWPPATPVSAAVPLPATGDNFLRWLLCDPDLPGRLLNHDALTTAVADPDHPALRTLREQFPDDDPDAAPDSRAMDRPNSPWVRTPSR</sequence>
<feature type="region of interest" description="Disordered" evidence="1">
    <location>
        <begin position="134"/>
        <end position="165"/>
    </location>
</feature>
<gene>
    <name evidence="2" type="ORF">RB636_39560</name>
</gene>
<dbReference type="EMBL" id="JAVFKM010000040">
    <property type="protein sequence ID" value="MEF3119261.1"/>
    <property type="molecule type" value="Genomic_DNA"/>
</dbReference>
<name>A0ABU7X669_9ACTN</name>
<feature type="region of interest" description="Disordered" evidence="1">
    <location>
        <begin position="28"/>
        <end position="49"/>
    </location>
</feature>
<dbReference type="RefSeq" id="WP_331790076.1">
    <property type="nucleotide sequence ID" value="NZ_JAVFKM010000040.1"/>
</dbReference>
<reference evidence="2 3" key="1">
    <citation type="submission" date="2023-08" db="EMBL/GenBank/DDBJ databases">
        <authorList>
            <person name="Sharma P."/>
            <person name="Verma V."/>
            <person name="Mohan M.K."/>
            <person name="Dubey A.K."/>
        </authorList>
    </citation>
    <scope>NUCLEOTIDE SEQUENCE [LARGE SCALE GENOMIC DNA]</scope>
    <source>
        <strain evidence="2 3">ADP4</strain>
    </source>
</reference>
<proteinExistence type="predicted"/>
<organism evidence="2 3">
    <name type="scientific">Streptomyces chrestomyceticus</name>
    <dbReference type="NCBI Taxonomy" id="68185"/>
    <lineage>
        <taxon>Bacteria</taxon>
        <taxon>Bacillati</taxon>
        <taxon>Actinomycetota</taxon>
        <taxon>Actinomycetes</taxon>
        <taxon>Kitasatosporales</taxon>
        <taxon>Streptomycetaceae</taxon>
        <taxon>Streptomyces</taxon>
    </lineage>
</organism>
<evidence type="ECO:0000313" key="3">
    <source>
        <dbReference type="Proteomes" id="UP001348265"/>
    </source>
</evidence>
<keyword evidence="3" id="KW-1185">Reference proteome</keyword>
<evidence type="ECO:0000313" key="2">
    <source>
        <dbReference type="EMBL" id="MEF3119261.1"/>
    </source>
</evidence>